<reference evidence="1 2" key="1">
    <citation type="submission" date="2015-04" db="EMBL/GenBank/DDBJ databases">
        <authorList>
            <person name="Syromyatnikov M.Y."/>
            <person name="Popov V.N."/>
        </authorList>
    </citation>
    <scope>NUCLEOTIDE SEQUENCE [LARGE SCALE GENOMIC DNA]</scope>
</reference>
<protein>
    <submittedName>
        <fullName evidence="1">CLUMA_CG006814, isoform A</fullName>
    </submittedName>
</protein>
<evidence type="ECO:0000313" key="1">
    <source>
        <dbReference type="EMBL" id="CRK93271.1"/>
    </source>
</evidence>
<sequence length="70" mass="8257">MSISNEVTIIFQAKQPTHASAVVVQSIEVNINRQMLELKSFLTTQRLDVTHERKIRKFNERKTKRIVYKN</sequence>
<dbReference type="AlphaFoldDB" id="A0A1J1HYU8"/>
<keyword evidence="2" id="KW-1185">Reference proteome</keyword>
<accession>A0A1J1HYU8</accession>
<name>A0A1J1HYU8_9DIPT</name>
<organism evidence="1 2">
    <name type="scientific">Clunio marinus</name>
    <dbReference type="NCBI Taxonomy" id="568069"/>
    <lineage>
        <taxon>Eukaryota</taxon>
        <taxon>Metazoa</taxon>
        <taxon>Ecdysozoa</taxon>
        <taxon>Arthropoda</taxon>
        <taxon>Hexapoda</taxon>
        <taxon>Insecta</taxon>
        <taxon>Pterygota</taxon>
        <taxon>Neoptera</taxon>
        <taxon>Endopterygota</taxon>
        <taxon>Diptera</taxon>
        <taxon>Nematocera</taxon>
        <taxon>Chironomoidea</taxon>
        <taxon>Chironomidae</taxon>
        <taxon>Clunio</taxon>
    </lineage>
</organism>
<evidence type="ECO:0000313" key="2">
    <source>
        <dbReference type="Proteomes" id="UP000183832"/>
    </source>
</evidence>
<gene>
    <name evidence="1" type="ORF">CLUMA_CG006814</name>
</gene>
<dbReference type="Proteomes" id="UP000183832">
    <property type="component" value="Unassembled WGS sequence"/>
</dbReference>
<dbReference type="EMBL" id="CVRI01000037">
    <property type="protein sequence ID" value="CRK93271.1"/>
    <property type="molecule type" value="Genomic_DNA"/>
</dbReference>
<proteinExistence type="predicted"/>